<keyword evidence="5" id="KW-0547">Nucleotide-binding</keyword>
<dbReference type="CDD" id="cd00483">
    <property type="entry name" value="HPPK"/>
    <property type="match status" value="1"/>
</dbReference>
<accession>A0A2N9JKY2</accession>
<dbReference type="GO" id="GO:0046656">
    <property type="term" value="P:folic acid biosynthetic process"/>
    <property type="evidence" value="ECO:0007669"/>
    <property type="project" value="UniProtKB-KW"/>
</dbReference>
<dbReference type="InterPro" id="IPR000550">
    <property type="entry name" value="Hppk"/>
</dbReference>
<name>A0A2N9JKY2_9ACTN</name>
<evidence type="ECO:0000313" key="10">
    <source>
        <dbReference type="EMBL" id="SPD88694.1"/>
    </source>
</evidence>
<dbReference type="Pfam" id="PF01288">
    <property type="entry name" value="HPPK"/>
    <property type="match status" value="1"/>
</dbReference>
<sequence length="190" mass="20626">MTQADAFPNFHLDFDVDTLAGMVPIRSVVFSIGSNLGDRLGYLQGAVDSLRATPNLTVVDVSPVYETDPVGDVLDQPQFLNAVVRADSTLASPVLLERAQAIENAYRRTREVPGGPRTLDVDLIVVGERIKNTPLLTLPHPRAHERAFVLAPWLDIDPTADVPERGPVAALLAGIDSSGVRRRDDLTIEI</sequence>
<keyword evidence="4 10" id="KW-0808">Transferase</keyword>
<gene>
    <name evidence="10" type="primary">folK</name>
    <name evidence="10" type="ORF">MPLG2_3664</name>
</gene>
<dbReference type="OrthoDB" id="9808041at2"/>
<dbReference type="EC" id="2.7.6.3" evidence="3"/>
<evidence type="ECO:0000256" key="1">
    <source>
        <dbReference type="ARBA" id="ARBA00000198"/>
    </source>
</evidence>
<feature type="domain" description="7,8-dihydro-6-hydroxymethylpterin-pyrophosphokinase" evidence="9">
    <location>
        <begin position="30"/>
        <end position="158"/>
    </location>
</feature>
<proteinExistence type="predicted"/>
<dbReference type="Proteomes" id="UP000238164">
    <property type="component" value="Chromosome 1"/>
</dbReference>
<keyword evidence="8" id="KW-0289">Folate biosynthesis</keyword>
<dbReference type="GO" id="GO:0046654">
    <property type="term" value="P:tetrahydrofolate biosynthetic process"/>
    <property type="evidence" value="ECO:0007669"/>
    <property type="project" value="UniProtKB-UniPathway"/>
</dbReference>
<dbReference type="SUPFAM" id="SSF55083">
    <property type="entry name" value="6-hydroxymethyl-7,8-dihydropterin pyrophosphokinase, HPPK"/>
    <property type="match status" value="1"/>
</dbReference>
<reference evidence="10 11" key="1">
    <citation type="submission" date="2018-02" db="EMBL/GenBank/DDBJ databases">
        <authorList>
            <person name="Cohen D.B."/>
            <person name="Kent A.D."/>
        </authorList>
    </citation>
    <scope>NUCLEOTIDE SEQUENCE [LARGE SCALE GENOMIC DNA]</scope>
    <source>
        <strain evidence="10">1</strain>
    </source>
</reference>
<evidence type="ECO:0000313" key="11">
    <source>
        <dbReference type="Proteomes" id="UP000238164"/>
    </source>
</evidence>
<comment type="pathway">
    <text evidence="2">Cofactor biosynthesis; tetrahydrofolate biosynthesis; 2-amino-4-hydroxy-6-hydroxymethyl-7,8-dihydropteridine diphosphate from 7,8-dihydroneopterin triphosphate: step 4/4.</text>
</comment>
<evidence type="ECO:0000259" key="9">
    <source>
        <dbReference type="Pfam" id="PF01288"/>
    </source>
</evidence>
<protein>
    <recommendedName>
        <fullName evidence="3">2-amino-4-hydroxy-6-hydroxymethyldihydropteridine diphosphokinase</fullName>
        <ecNumber evidence="3">2.7.6.3</ecNumber>
    </recommendedName>
</protein>
<organism evidence="10 11">
    <name type="scientific">Micropruina glycogenica</name>
    <dbReference type="NCBI Taxonomy" id="75385"/>
    <lineage>
        <taxon>Bacteria</taxon>
        <taxon>Bacillati</taxon>
        <taxon>Actinomycetota</taxon>
        <taxon>Actinomycetes</taxon>
        <taxon>Propionibacteriales</taxon>
        <taxon>Nocardioidaceae</taxon>
        <taxon>Micropruina</taxon>
    </lineage>
</organism>
<evidence type="ECO:0000256" key="7">
    <source>
        <dbReference type="ARBA" id="ARBA00022840"/>
    </source>
</evidence>
<keyword evidence="7" id="KW-0067">ATP-binding</keyword>
<evidence type="ECO:0000256" key="6">
    <source>
        <dbReference type="ARBA" id="ARBA00022777"/>
    </source>
</evidence>
<dbReference type="AlphaFoldDB" id="A0A2N9JKY2"/>
<dbReference type="GO" id="GO:0003848">
    <property type="term" value="F:2-amino-4-hydroxy-6-hydroxymethyldihydropteridine diphosphokinase activity"/>
    <property type="evidence" value="ECO:0007669"/>
    <property type="project" value="UniProtKB-EC"/>
</dbReference>
<dbReference type="NCBIfam" id="TIGR01498">
    <property type="entry name" value="folK"/>
    <property type="match status" value="1"/>
</dbReference>
<evidence type="ECO:0000256" key="5">
    <source>
        <dbReference type="ARBA" id="ARBA00022741"/>
    </source>
</evidence>
<comment type="catalytic activity">
    <reaction evidence="1">
        <text>6-hydroxymethyl-7,8-dihydropterin + ATP = (7,8-dihydropterin-6-yl)methyl diphosphate + AMP + H(+)</text>
        <dbReference type="Rhea" id="RHEA:11412"/>
        <dbReference type="ChEBI" id="CHEBI:15378"/>
        <dbReference type="ChEBI" id="CHEBI:30616"/>
        <dbReference type="ChEBI" id="CHEBI:44841"/>
        <dbReference type="ChEBI" id="CHEBI:72950"/>
        <dbReference type="ChEBI" id="CHEBI:456215"/>
        <dbReference type="EC" id="2.7.6.3"/>
    </reaction>
</comment>
<dbReference type="GO" id="GO:0005524">
    <property type="term" value="F:ATP binding"/>
    <property type="evidence" value="ECO:0007669"/>
    <property type="project" value="UniProtKB-KW"/>
</dbReference>
<dbReference type="RefSeq" id="WP_105187143.1">
    <property type="nucleotide sequence ID" value="NZ_BAAAGO010000038.1"/>
</dbReference>
<dbReference type="KEGG" id="mgg:MPLG2_3664"/>
<evidence type="ECO:0000256" key="2">
    <source>
        <dbReference type="ARBA" id="ARBA00005051"/>
    </source>
</evidence>
<evidence type="ECO:0000256" key="4">
    <source>
        <dbReference type="ARBA" id="ARBA00022679"/>
    </source>
</evidence>
<dbReference type="EMBL" id="LT985188">
    <property type="protein sequence ID" value="SPD88694.1"/>
    <property type="molecule type" value="Genomic_DNA"/>
</dbReference>
<keyword evidence="11" id="KW-1185">Reference proteome</keyword>
<evidence type="ECO:0000256" key="3">
    <source>
        <dbReference type="ARBA" id="ARBA00013253"/>
    </source>
</evidence>
<dbReference type="Gene3D" id="3.30.70.560">
    <property type="entry name" value="7,8-Dihydro-6-hydroxymethylpterin-pyrophosphokinase HPPK"/>
    <property type="match status" value="1"/>
</dbReference>
<dbReference type="PANTHER" id="PTHR43071:SF1">
    <property type="entry name" value="2-AMINO-4-HYDROXY-6-HYDROXYMETHYLDIHYDROPTERIDINE PYROPHOSPHOKINASE"/>
    <property type="match status" value="1"/>
</dbReference>
<dbReference type="InterPro" id="IPR035907">
    <property type="entry name" value="Hppk_sf"/>
</dbReference>
<evidence type="ECO:0000256" key="8">
    <source>
        <dbReference type="ARBA" id="ARBA00022909"/>
    </source>
</evidence>
<keyword evidence="6 10" id="KW-0418">Kinase</keyword>
<dbReference type="GO" id="GO:0016301">
    <property type="term" value="F:kinase activity"/>
    <property type="evidence" value="ECO:0007669"/>
    <property type="project" value="UniProtKB-KW"/>
</dbReference>
<dbReference type="PANTHER" id="PTHR43071">
    <property type="entry name" value="2-AMINO-4-HYDROXY-6-HYDROXYMETHYLDIHYDROPTERIDINE PYROPHOSPHOKINASE"/>
    <property type="match status" value="1"/>
</dbReference>
<dbReference type="UniPathway" id="UPA00077">
    <property type="reaction ID" value="UER00155"/>
</dbReference>